<evidence type="ECO:0000256" key="11">
    <source>
        <dbReference type="ARBA" id="ARBA00022989"/>
    </source>
</evidence>
<feature type="binding site" evidence="17">
    <location>
        <begin position="28"/>
        <end position="31"/>
    </location>
    <ligand>
        <name>a CDP-1,2-diacyl-sn-glycerol</name>
        <dbReference type="ChEBI" id="CHEBI:58332"/>
    </ligand>
</feature>
<comment type="catalytic activity">
    <reaction evidence="13 17">
        <text>1,2-di-(9Z-octadecenoyl)-sn-glycero-3-cytidine-5'-diphosphate + 1D-myo-inositol 3-phosphate = 1,2-di-(9Z-octadecenoyl)-sn-glycero-3-phospho-(1D-myo-inositol-3-phosphate) + CMP + H(+)</text>
        <dbReference type="Rhea" id="RHEA:61216"/>
        <dbReference type="ChEBI" id="CHEBI:15378"/>
        <dbReference type="ChEBI" id="CHEBI:58401"/>
        <dbReference type="ChEBI" id="CHEBI:60377"/>
        <dbReference type="ChEBI" id="CHEBI:85356"/>
        <dbReference type="ChEBI" id="CHEBI:144472"/>
    </reaction>
</comment>
<dbReference type="GO" id="GO:0000287">
    <property type="term" value="F:magnesium ion binding"/>
    <property type="evidence" value="ECO:0007669"/>
    <property type="project" value="UniProtKB-UniRule"/>
</dbReference>
<evidence type="ECO:0000256" key="2">
    <source>
        <dbReference type="ARBA" id="ARBA00004805"/>
    </source>
</evidence>
<protein>
    <recommendedName>
        <fullName evidence="14 17">Phosphatidylinositol phosphate synthase</fullName>
        <shortName evidence="17">PIP synthase</shortName>
        <ecNumber evidence="17">2.7.8.-</ecNumber>
    </recommendedName>
    <alternativeName>
        <fullName evidence="15 17">CDP-diacylglycerol--D-myo-inositol-3-phosphate 3-phosphatidyltransferase</fullName>
    </alternativeName>
</protein>
<evidence type="ECO:0000256" key="17">
    <source>
        <dbReference type="HAMAP-Rule" id="MF_02241"/>
    </source>
</evidence>
<feature type="binding site" evidence="17">
    <location>
        <position position="86"/>
    </location>
    <ligand>
        <name>Mg(2+)</name>
        <dbReference type="ChEBI" id="CHEBI:18420"/>
        <label>2</label>
    </ligand>
</feature>
<keyword evidence="17" id="KW-0444">Lipid biosynthesis</keyword>
<keyword evidence="8 17" id="KW-0812">Transmembrane</keyword>
<evidence type="ECO:0000256" key="14">
    <source>
        <dbReference type="ARBA" id="ARBA00024082"/>
    </source>
</evidence>
<dbReference type="EMBL" id="PGFE01000002">
    <property type="protein sequence ID" value="PJJ74144.1"/>
    <property type="molecule type" value="Genomic_DNA"/>
</dbReference>
<feature type="binding site" evidence="17">
    <location>
        <position position="73"/>
    </location>
    <ligand>
        <name>a CDP-1,2-diacyl-sn-glycerol</name>
        <dbReference type="ChEBI" id="CHEBI:58332"/>
    </ligand>
</feature>
<feature type="binding site" evidence="17">
    <location>
        <position position="65"/>
    </location>
    <ligand>
        <name>Mg(2+)</name>
        <dbReference type="ChEBI" id="CHEBI:18420"/>
        <label>2</label>
    </ligand>
</feature>
<dbReference type="Pfam" id="PF01066">
    <property type="entry name" value="CDP-OH_P_transf"/>
    <property type="match status" value="1"/>
</dbReference>
<dbReference type="UniPathway" id="UPA00220"/>
<comment type="function">
    <text evidence="17">Catalyzes the conjugation of the 1'-hydroxyl group of D-myo-inositol-3-phosphate (also named L-myo-inositol-1-phosphate) with a lipid tail of cytidine diphosphate diacylglycerol (CDP-DAG), forming phosphatidylinositol phosphate (PIP) and CMP. PIP is a precursor of phosphatidylinositol (PI) which is an essential lipid required for cell wall formation.</text>
</comment>
<comment type="cofactor">
    <cofactor evidence="17">
        <name>Mg(2+)</name>
        <dbReference type="ChEBI" id="CHEBI:18420"/>
    </cofactor>
    <text evidence="17">Contains a di-nuclear catalytic Mg(2+) center.</text>
</comment>
<feature type="binding site" evidence="17">
    <location>
        <position position="90"/>
    </location>
    <ligand>
        <name>Mg(2+)</name>
        <dbReference type="ChEBI" id="CHEBI:18420"/>
        <label>2</label>
    </ligand>
</feature>
<evidence type="ECO:0000256" key="10">
    <source>
        <dbReference type="ARBA" id="ARBA00022842"/>
    </source>
</evidence>
<feature type="transmembrane region" description="Helical" evidence="17">
    <location>
        <begin position="12"/>
        <end position="45"/>
    </location>
</feature>
<evidence type="ECO:0000256" key="6">
    <source>
        <dbReference type="ARBA" id="ARBA00022475"/>
    </source>
</evidence>
<dbReference type="NCBIfam" id="NF045883">
    <property type="entry name" value="PIPSynth"/>
    <property type="match status" value="1"/>
</dbReference>
<comment type="subunit">
    <text evidence="5 17">Homodimer.</text>
</comment>
<feature type="transmembrane region" description="Helical" evidence="17">
    <location>
        <begin position="152"/>
        <end position="180"/>
    </location>
</feature>
<evidence type="ECO:0000313" key="20">
    <source>
        <dbReference type="Proteomes" id="UP000231693"/>
    </source>
</evidence>
<dbReference type="InterPro" id="IPR044268">
    <property type="entry name" value="PIP_synthase_PgsA1"/>
</dbReference>
<evidence type="ECO:0000256" key="1">
    <source>
        <dbReference type="ARBA" id="ARBA00004651"/>
    </source>
</evidence>
<dbReference type="GO" id="GO:0016780">
    <property type="term" value="F:phosphotransferase activity, for other substituted phosphate groups"/>
    <property type="evidence" value="ECO:0007669"/>
    <property type="project" value="UniProtKB-UniRule"/>
</dbReference>
<organism evidence="19 20">
    <name type="scientific">Sediminihabitans luteus</name>
    <dbReference type="NCBI Taxonomy" id="1138585"/>
    <lineage>
        <taxon>Bacteria</taxon>
        <taxon>Bacillati</taxon>
        <taxon>Actinomycetota</taxon>
        <taxon>Actinomycetes</taxon>
        <taxon>Micrococcales</taxon>
        <taxon>Cellulomonadaceae</taxon>
        <taxon>Sediminihabitans</taxon>
    </lineage>
</organism>
<evidence type="ECO:0000256" key="5">
    <source>
        <dbReference type="ARBA" id="ARBA00011738"/>
    </source>
</evidence>
<comment type="caution">
    <text evidence="19">The sequence shown here is derived from an EMBL/GenBank/DDBJ whole genome shotgun (WGS) entry which is preliminary data.</text>
</comment>
<feature type="transmembrane region" description="Helical" evidence="17">
    <location>
        <begin position="112"/>
        <end position="131"/>
    </location>
</feature>
<comment type="subcellular location">
    <subcellularLocation>
        <location evidence="1 17">Cell membrane</location>
        <topology evidence="1 17">Multi-pass membrane protein</topology>
    </subcellularLocation>
</comment>
<evidence type="ECO:0000256" key="7">
    <source>
        <dbReference type="ARBA" id="ARBA00022679"/>
    </source>
</evidence>
<evidence type="ECO:0000313" key="19">
    <source>
        <dbReference type="EMBL" id="PJJ74144.1"/>
    </source>
</evidence>
<comment type="catalytic activity">
    <reaction evidence="16 17">
        <text>a CDP-1,2-diacyl-sn-glycerol + 1D-myo-inositol 3-phosphate = a 1,2-diacyl-sn-glycero-3-phospho-(1D-myo-inositol-3-phosphate) + CMP + H(+)</text>
        <dbReference type="Rhea" id="RHEA:60504"/>
        <dbReference type="ChEBI" id="CHEBI:15378"/>
        <dbReference type="ChEBI" id="CHEBI:58088"/>
        <dbReference type="ChEBI" id="CHEBI:58332"/>
        <dbReference type="ChEBI" id="CHEBI:58401"/>
        <dbReference type="ChEBI" id="CHEBI:60377"/>
    </reaction>
</comment>
<keyword evidence="10 17" id="KW-0460">Magnesium</keyword>
<keyword evidence="6 17" id="KW-1003">Cell membrane</keyword>
<proteinExistence type="inferred from homology"/>
<feature type="binding site" evidence="17">
    <location>
        <position position="68"/>
    </location>
    <ligand>
        <name>Mg(2+)</name>
        <dbReference type="ChEBI" id="CHEBI:18420"/>
        <label>1</label>
    </ligand>
</feature>
<evidence type="ECO:0000256" key="16">
    <source>
        <dbReference type="ARBA" id="ARBA00048865"/>
    </source>
</evidence>
<evidence type="ECO:0000256" key="3">
    <source>
        <dbReference type="ARBA" id="ARBA00005189"/>
    </source>
</evidence>
<dbReference type="RefSeq" id="WP_239073186.1">
    <property type="nucleotide sequence ID" value="NZ_BOOX01000006.1"/>
</dbReference>
<dbReference type="InterPro" id="IPR048254">
    <property type="entry name" value="CDP_ALCOHOL_P_TRANSF_CS"/>
</dbReference>
<dbReference type="GO" id="GO:0005886">
    <property type="term" value="C:plasma membrane"/>
    <property type="evidence" value="ECO:0007669"/>
    <property type="project" value="UniProtKB-SubCell"/>
</dbReference>
<keyword evidence="17" id="KW-0443">Lipid metabolism</keyword>
<dbReference type="EC" id="2.7.8.-" evidence="17"/>
<evidence type="ECO:0000256" key="9">
    <source>
        <dbReference type="ARBA" id="ARBA00022723"/>
    </source>
</evidence>
<keyword evidence="12 17" id="KW-0472">Membrane</keyword>
<comment type="similarity">
    <text evidence="4 17 18">Belongs to the CDP-alcohol phosphatidyltransferase class-I family.</text>
</comment>
<keyword evidence="17" id="KW-1208">Phospholipid metabolism</keyword>
<evidence type="ECO:0000256" key="12">
    <source>
        <dbReference type="ARBA" id="ARBA00023136"/>
    </source>
</evidence>
<feature type="active site" description="Proton acceptor" evidence="17">
    <location>
        <position position="90"/>
    </location>
</feature>
<dbReference type="GO" id="GO:0008654">
    <property type="term" value="P:phospholipid biosynthetic process"/>
    <property type="evidence" value="ECO:0007669"/>
    <property type="project" value="UniProtKB-UniRule"/>
</dbReference>
<evidence type="ECO:0000256" key="18">
    <source>
        <dbReference type="RuleBase" id="RU003750"/>
    </source>
</evidence>
<evidence type="ECO:0000256" key="4">
    <source>
        <dbReference type="ARBA" id="ARBA00010441"/>
    </source>
</evidence>
<gene>
    <name evidence="19" type="ORF">CLV28_1638</name>
</gene>
<evidence type="ECO:0000256" key="13">
    <source>
        <dbReference type="ARBA" id="ARBA00023935"/>
    </source>
</evidence>
<dbReference type="AlphaFoldDB" id="A0A2M9CQG3"/>
<dbReference type="Gene3D" id="1.20.120.1760">
    <property type="match status" value="1"/>
</dbReference>
<keyword evidence="9 17" id="KW-0479">Metal-binding</keyword>
<sequence length="206" mass="21561">MFGRLRGLFTRLFTPIAAFLLRIGVTPDMVTIAGTLGVVVSSLVLFPTGHLFWGTMAIMVFAFSDVLDGNMARQRGITGPWGGFLDSTLDRVADGAVFAGLLAYLWTQDEVWGMGFALACLVLGGVVPYARAKAESLGMTATVGIAERADRLVLTLVAAGLVGLGVPDVVLVVVLGLLALASAITVVQRMATVHRQAQALTSGPAE</sequence>
<keyword evidence="11 17" id="KW-1133">Transmembrane helix</keyword>
<keyword evidence="17" id="KW-0594">Phospholipid biosynthesis</keyword>
<dbReference type="HAMAP" id="MF_02241">
    <property type="entry name" value="PIP_synthase"/>
    <property type="match status" value="1"/>
</dbReference>
<dbReference type="InterPro" id="IPR043130">
    <property type="entry name" value="CDP-OH_PTrfase_TM_dom"/>
</dbReference>
<feature type="binding site" evidence="17">
    <location>
        <position position="65"/>
    </location>
    <ligand>
        <name>Mg(2+)</name>
        <dbReference type="ChEBI" id="CHEBI:18420"/>
        <label>1</label>
    </ligand>
</feature>
<dbReference type="Proteomes" id="UP000231693">
    <property type="component" value="Unassembled WGS sequence"/>
</dbReference>
<feature type="binding site" evidence="17">
    <location>
        <position position="69"/>
    </location>
    <ligand>
        <name>a CDP-1,2-diacyl-sn-glycerol</name>
        <dbReference type="ChEBI" id="CHEBI:58332"/>
    </ligand>
</feature>
<keyword evidence="7 17" id="KW-0808">Transferase</keyword>
<accession>A0A2M9CQG3</accession>
<dbReference type="PROSITE" id="PS00379">
    <property type="entry name" value="CDP_ALCOHOL_P_TRANSF"/>
    <property type="match status" value="1"/>
</dbReference>
<dbReference type="InterPro" id="IPR000462">
    <property type="entry name" value="CDP-OH_P_trans"/>
</dbReference>
<name>A0A2M9CQG3_9CELL</name>
<evidence type="ECO:0000256" key="15">
    <source>
        <dbReference type="ARBA" id="ARBA00033137"/>
    </source>
</evidence>
<feature type="binding site" evidence="17">
    <location>
        <position position="86"/>
    </location>
    <ligand>
        <name>Mg(2+)</name>
        <dbReference type="ChEBI" id="CHEBI:18420"/>
        <label>1</label>
    </ligand>
</feature>
<comment type="pathway">
    <text evidence="2 17">Phospholipid metabolism; phosphatidylinositol phosphate biosynthesis.</text>
</comment>
<keyword evidence="20" id="KW-1185">Reference proteome</keyword>
<comment type="pathway">
    <text evidence="3">Lipid metabolism.</text>
</comment>
<reference evidence="19 20" key="1">
    <citation type="submission" date="2017-11" db="EMBL/GenBank/DDBJ databases">
        <title>Genomic Encyclopedia of Archaeal and Bacterial Type Strains, Phase II (KMG-II): From Individual Species to Whole Genera.</title>
        <authorList>
            <person name="Goeker M."/>
        </authorList>
    </citation>
    <scope>NUCLEOTIDE SEQUENCE [LARGE SCALE GENOMIC DNA]</scope>
    <source>
        <strain evidence="19 20">DSM 25478</strain>
    </source>
</reference>
<comment type="caution">
    <text evidence="17">Lacks conserved residue(s) required for the propagation of feature annotation.</text>
</comment>
<evidence type="ECO:0000256" key="8">
    <source>
        <dbReference type="ARBA" id="ARBA00022692"/>
    </source>
</evidence>